<reference evidence="2" key="1">
    <citation type="journal article" date="1997" name="Mol. Cell. Biol.">
        <title>Concerted evolution at a multicopy locus in the protozoan parasite Theileria parva: extreme divergence of potential protein-coding sequences.</title>
        <authorList>
            <person name="Bishop R."/>
            <person name="Musoke A."/>
            <person name="Morzaria S."/>
            <person name="Sohanpal B."/>
            <person name="Gobright E."/>
        </authorList>
    </citation>
    <scope>NUCLEOTIDE SEQUENCE</scope>
</reference>
<feature type="transmembrane region" description="Helical" evidence="1">
    <location>
        <begin position="272"/>
        <end position="303"/>
    </location>
</feature>
<keyword evidence="1" id="KW-0472">Membrane</keyword>
<feature type="transmembrane region" description="Helical" evidence="1">
    <location>
        <begin position="156"/>
        <end position="176"/>
    </location>
</feature>
<sequence>GSTSATNVIEKFDLVETEFGKLEDAEKKSKVQSEFLALKSVYDKTLQWNKVQYYSDKVQSDVNNVTDEAKYKEFNGFYEKLTSAFNSLTPDAKSKVQTEFKELQNIIDVEIPNSQKLDKFHFIIVPSVVVQWLNFVTYLILLFVYVPGDHGHLTTFYWVIAVSGFVFGFNNVMVFAADLTYLPIYIAGENCFPTLTSLIHYVSMLTFGNRRKWNSDFLMVYIDLVVAIAISLAAAVVLTVAYLSQHPTDNKNRYHHVHISTFTDIKELQWHIIFPILMVLVGMGLVFAIYPGIAPGMIVPFYLIDKIEMVLLILTIFPPFFVAAARGKWFGYGGFSSPWSPTSKWGPGNKDWGGTDLGNGAGWHFFDIVIPLMIILAAIFIYSLHYRESSVARSIINQPKMSTCLTILFYMCHEVSLAVGFPGVFGGNGGGDTLALLCQLIGAFLMVFLALYSEGYIIEYKRHDSSHWPTTGMTKWNSLCYWCKMASRITNKNLRDLFTKD</sequence>
<keyword evidence="1" id="KW-1133">Transmembrane helix</keyword>
<proteinExistence type="predicted"/>
<keyword evidence="1" id="KW-0812">Transmembrane</keyword>
<feature type="non-terminal residue" evidence="2">
    <location>
        <position position="501"/>
    </location>
</feature>
<evidence type="ECO:0000256" key="1">
    <source>
        <dbReference type="SAM" id="Phobius"/>
    </source>
</evidence>
<feature type="transmembrane region" description="Helical" evidence="1">
    <location>
        <begin position="220"/>
        <end position="243"/>
    </location>
</feature>
<feature type="transmembrane region" description="Helical" evidence="1">
    <location>
        <begin position="361"/>
        <end position="384"/>
    </location>
</feature>
<dbReference type="EMBL" id="L48615">
    <property type="protein sequence ID" value="AAB53443.1"/>
    <property type="molecule type" value="Genomic_DNA"/>
</dbReference>
<accession>Q27038</accession>
<feature type="transmembrane region" description="Helical" evidence="1">
    <location>
        <begin position="120"/>
        <end position="144"/>
    </location>
</feature>
<name>Q27038_THEPA</name>
<protein>
    <submittedName>
        <fullName evidence="2">(clone pTpUgA)</fullName>
    </submittedName>
</protein>
<feature type="non-terminal residue" evidence="2">
    <location>
        <position position="1"/>
    </location>
</feature>
<feature type="transmembrane region" description="Helical" evidence="1">
    <location>
        <begin position="405"/>
        <end position="427"/>
    </location>
</feature>
<dbReference type="VEuPathDB" id="PiroplasmaDB:TpMuguga_03g00927"/>
<dbReference type="AlphaFoldDB" id="Q27038"/>
<feature type="transmembrane region" description="Helical" evidence="1">
    <location>
        <begin position="433"/>
        <end position="452"/>
    </location>
</feature>
<organism evidence="2">
    <name type="scientific">Theileria parva</name>
    <name type="common">East coast fever infection agent</name>
    <dbReference type="NCBI Taxonomy" id="5875"/>
    <lineage>
        <taxon>Eukaryota</taxon>
        <taxon>Sar</taxon>
        <taxon>Alveolata</taxon>
        <taxon>Apicomplexa</taxon>
        <taxon>Aconoidasida</taxon>
        <taxon>Piroplasmida</taxon>
        <taxon>Theileriidae</taxon>
        <taxon>Theileria</taxon>
    </lineage>
</organism>
<evidence type="ECO:0000313" key="2">
    <source>
        <dbReference type="EMBL" id="AAB53443.1"/>
    </source>
</evidence>
<feature type="transmembrane region" description="Helical" evidence="1">
    <location>
        <begin position="310"/>
        <end position="329"/>
    </location>
</feature>